<accession>A0ABS6XKK3</accession>
<protein>
    <recommendedName>
        <fullName evidence="4">Asl1-like glycosyl hydrolase catalytic domain-containing protein</fullName>
    </recommendedName>
</protein>
<comment type="caution">
    <text evidence="2">The sequence shown here is derived from an EMBL/GenBank/DDBJ whole genome shotgun (WGS) entry which is preliminary data.</text>
</comment>
<keyword evidence="3" id="KW-1185">Reference proteome</keyword>
<reference evidence="2 3" key="1">
    <citation type="submission" date="2021-07" db="EMBL/GenBank/DDBJ databases">
        <title>Stakelama flava sp. nov., a novel endophytic bacterium isolated from branch of Kandelia candel.</title>
        <authorList>
            <person name="Tuo L."/>
        </authorList>
    </citation>
    <scope>NUCLEOTIDE SEQUENCE [LARGE SCALE GENOMIC DNA]</scope>
    <source>
        <strain evidence="2 3">CBK3Z-3</strain>
    </source>
</reference>
<evidence type="ECO:0000313" key="3">
    <source>
        <dbReference type="Proteomes" id="UP001197214"/>
    </source>
</evidence>
<feature type="signal peptide" evidence="1">
    <location>
        <begin position="1"/>
        <end position="21"/>
    </location>
</feature>
<keyword evidence="1" id="KW-0732">Signal</keyword>
<evidence type="ECO:0000256" key="1">
    <source>
        <dbReference type="SAM" id="SignalP"/>
    </source>
</evidence>
<dbReference type="RefSeq" id="WP_219237037.1">
    <property type="nucleotide sequence ID" value="NZ_JAHWZX010000002.1"/>
</dbReference>
<dbReference type="Proteomes" id="UP001197214">
    <property type="component" value="Unassembled WGS sequence"/>
</dbReference>
<proteinExistence type="predicted"/>
<sequence>MKAFVAAAAALAMLAPSAGRARVAAGPQAVASSGALGANYNEHFEDVDYRDLEKAQTHWVRIFLPMPQIDRDGAAGHGAVQTILDAHKHGYHTLFTLKWPYNRSAFPKAGSKEMKRELARLDEVLPLVVGKVDILEIGNEPFIESLKEDRGADLNAFYETMARHVIQWRKAHCPTACATHLYMGSLTRLEFPKDQTATTERWMTFVKNTPEIDGVDIHPHVSDIAQSKAYLDYVLPRMRADQKFISTEFSLIWWWKQQMKKPVAPAFARMYHLPSGTLNWQVIADALANPFGKSEWDDFLALSPWFETRRHYLVNQMKLFRDTGRLEVATYGFKQGSSMSADFGPDKDPWLINSVFAARSVHANPDGSAAYGYGWIQDFRALQR</sequence>
<gene>
    <name evidence="2" type="ORF">KY084_03500</name>
</gene>
<name>A0ABS6XKK3_9SPHN</name>
<feature type="chain" id="PRO_5047212986" description="Asl1-like glycosyl hydrolase catalytic domain-containing protein" evidence="1">
    <location>
        <begin position="22"/>
        <end position="384"/>
    </location>
</feature>
<dbReference type="EMBL" id="JAHWZX010000002">
    <property type="protein sequence ID" value="MBW4329940.1"/>
    <property type="molecule type" value="Genomic_DNA"/>
</dbReference>
<evidence type="ECO:0000313" key="2">
    <source>
        <dbReference type="EMBL" id="MBW4329940.1"/>
    </source>
</evidence>
<organism evidence="2 3">
    <name type="scientific">Stakelama flava</name>
    <dbReference type="NCBI Taxonomy" id="2860338"/>
    <lineage>
        <taxon>Bacteria</taxon>
        <taxon>Pseudomonadati</taxon>
        <taxon>Pseudomonadota</taxon>
        <taxon>Alphaproteobacteria</taxon>
        <taxon>Sphingomonadales</taxon>
        <taxon>Sphingomonadaceae</taxon>
        <taxon>Stakelama</taxon>
    </lineage>
</organism>
<evidence type="ECO:0008006" key="4">
    <source>
        <dbReference type="Google" id="ProtNLM"/>
    </source>
</evidence>